<evidence type="ECO:0000256" key="2">
    <source>
        <dbReference type="ARBA" id="ARBA00022552"/>
    </source>
</evidence>
<evidence type="ECO:0000256" key="1">
    <source>
        <dbReference type="ARBA" id="ARBA00022490"/>
    </source>
</evidence>
<comment type="function">
    <text evidence="6">Catalyzes the 2'-O-methylation of the ribose of cytidine 1402 (C1402) in 16S rRNA.</text>
</comment>
<keyword evidence="2 6" id="KW-0698">rRNA processing</keyword>
<evidence type="ECO:0000256" key="5">
    <source>
        <dbReference type="ARBA" id="ARBA00022691"/>
    </source>
</evidence>
<keyword evidence="9" id="KW-1185">Reference proteome</keyword>
<dbReference type="InterPro" id="IPR014777">
    <property type="entry name" value="4pyrrole_Mease_sub1"/>
</dbReference>
<comment type="catalytic activity">
    <reaction evidence="6">
        <text>cytidine(1402) in 16S rRNA + S-adenosyl-L-methionine = 2'-O-methylcytidine(1402) in 16S rRNA + S-adenosyl-L-homocysteine + H(+)</text>
        <dbReference type="Rhea" id="RHEA:42924"/>
        <dbReference type="Rhea" id="RHEA-COMP:10285"/>
        <dbReference type="Rhea" id="RHEA-COMP:10286"/>
        <dbReference type="ChEBI" id="CHEBI:15378"/>
        <dbReference type="ChEBI" id="CHEBI:57856"/>
        <dbReference type="ChEBI" id="CHEBI:59789"/>
        <dbReference type="ChEBI" id="CHEBI:74495"/>
        <dbReference type="ChEBI" id="CHEBI:82748"/>
        <dbReference type="EC" id="2.1.1.198"/>
    </reaction>
</comment>
<dbReference type="CDD" id="cd11648">
    <property type="entry name" value="RsmI"/>
    <property type="match status" value="1"/>
</dbReference>
<keyword evidence="3 6" id="KW-0489">Methyltransferase</keyword>
<dbReference type="FunFam" id="3.40.1010.10:FF:000007">
    <property type="entry name" value="Ribosomal RNA small subunit methyltransferase I"/>
    <property type="match status" value="1"/>
</dbReference>
<dbReference type="AlphaFoldDB" id="A0AAE3NZY7"/>
<dbReference type="PROSITE" id="PS01296">
    <property type="entry name" value="RSMI"/>
    <property type="match status" value="1"/>
</dbReference>
<proteinExistence type="inferred from homology"/>
<evidence type="ECO:0000256" key="3">
    <source>
        <dbReference type="ARBA" id="ARBA00022603"/>
    </source>
</evidence>
<dbReference type="Proteomes" id="UP001221302">
    <property type="component" value="Unassembled WGS sequence"/>
</dbReference>
<dbReference type="InterPro" id="IPR000878">
    <property type="entry name" value="4pyrrol_Mease"/>
</dbReference>
<dbReference type="PANTHER" id="PTHR46111:SF1">
    <property type="entry name" value="RIBOSOMAL RNA SMALL SUBUNIT METHYLTRANSFERASE I"/>
    <property type="match status" value="1"/>
</dbReference>
<dbReference type="Gene3D" id="3.40.1010.10">
    <property type="entry name" value="Cobalt-precorrin-4 Transmethylase, Domain 1"/>
    <property type="match status" value="1"/>
</dbReference>
<dbReference type="InterPro" id="IPR008189">
    <property type="entry name" value="rRNA_ssu_MeTfrase_I"/>
</dbReference>
<dbReference type="GO" id="GO:0070677">
    <property type="term" value="F:rRNA (cytosine-2'-O-)-methyltransferase activity"/>
    <property type="evidence" value="ECO:0007669"/>
    <property type="project" value="UniProtKB-UniRule"/>
</dbReference>
<dbReference type="NCBIfam" id="TIGR00096">
    <property type="entry name" value="16S rRNA (cytidine(1402)-2'-O)-methyltransferase"/>
    <property type="match status" value="1"/>
</dbReference>
<evidence type="ECO:0000256" key="4">
    <source>
        <dbReference type="ARBA" id="ARBA00022679"/>
    </source>
</evidence>
<protein>
    <recommendedName>
        <fullName evidence="6">Ribosomal RNA small subunit methyltransferase I</fullName>
        <ecNumber evidence="6">2.1.1.198</ecNumber>
    </recommendedName>
    <alternativeName>
        <fullName evidence="6">16S rRNA 2'-O-ribose C1402 methyltransferase</fullName>
    </alternativeName>
    <alternativeName>
        <fullName evidence="6">rRNA (cytidine-2'-O-)-methyltransferase RsmI</fullName>
    </alternativeName>
</protein>
<evidence type="ECO:0000313" key="9">
    <source>
        <dbReference type="Proteomes" id="UP001221302"/>
    </source>
</evidence>
<evidence type="ECO:0000259" key="7">
    <source>
        <dbReference type="Pfam" id="PF00590"/>
    </source>
</evidence>
<dbReference type="RefSeq" id="WP_321535295.1">
    <property type="nucleotide sequence ID" value="NZ_JARGDL010000004.1"/>
</dbReference>
<dbReference type="Pfam" id="PF00590">
    <property type="entry name" value="TP_methylase"/>
    <property type="match status" value="1"/>
</dbReference>
<organism evidence="8 9">
    <name type="scientific">Stygiobacter electus</name>
    <dbReference type="NCBI Taxonomy" id="3032292"/>
    <lineage>
        <taxon>Bacteria</taxon>
        <taxon>Pseudomonadati</taxon>
        <taxon>Ignavibacteriota</taxon>
        <taxon>Ignavibacteria</taxon>
        <taxon>Ignavibacteriales</taxon>
        <taxon>Melioribacteraceae</taxon>
        <taxon>Stygiobacter</taxon>
    </lineage>
</organism>
<feature type="domain" description="Tetrapyrrole methylase" evidence="7">
    <location>
        <begin position="3"/>
        <end position="198"/>
    </location>
</feature>
<dbReference type="GO" id="GO:0005737">
    <property type="term" value="C:cytoplasm"/>
    <property type="evidence" value="ECO:0007669"/>
    <property type="project" value="UniProtKB-SubCell"/>
</dbReference>
<dbReference type="PANTHER" id="PTHR46111">
    <property type="entry name" value="RIBOSOMAL RNA SMALL SUBUNIT METHYLTRANSFERASE I"/>
    <property type="match status" value="1"/>
</dbReference>
<dbReference type="FunFam" id="3.30.950.10:FF:000002">
    <property type="entry name" value="Ribosomal RNA small subunit methyltransferase I"/>
    <property type="match status" value="1"/>
</dbReference>
<dbReference type="SUPFAM" id="SSF53790">
    <property type="entry name" value="Tetrapyrrole methylase"/>
    <property type="match status" value="1"/>
</dbReference>
<evidence type="ECO:0000256" key="6">
    <source>
        <dbReference type="HAMAP-Rule" id="MF_01877"/>
    </source>
</evidence>
<dbReference type="Gene3D" id="3.30.950.10">
    <property type="entry name" value="Methyltransferase, Cobalt-precorrin-4 Transmethylase, Domain 2"/>
    <property type="match status" value="1"/>
</dbReference>
<dbReference type="EMBL" id="JARGDL010000004">
    <property type="protein sequence ID" value="MDF1611529.1"/>
    <property type="molecule type" value="Genomic_DNA"/>
</dbReference>
<keyword evidence="5 6" id="KW-0949">S-adenosyl-L-methionine</keyword>
<name>A0AAE3NZY7_9BACT</name>
<dbReference type="InterPro" id="IPR014776">
    <property type="entry name" value="4pyrrole_Mease_sub2"/>
</dbReference>
<sequence>MAKLYIVATPIGNLEDITFRAIKTLKEVDFIICEDTRVTKFLLNHFGIEKPFIVANAFNETKTIERIIDKINSGENAALVSDAGTPAISDPGTRLVNAAVKNSIEVIGIPGANAAILALSISGLPTDSFVFEGFLPQKKGRQKKLLHLSEEERTIVLYESTYRIEKLILELNQYIPERQIVIARELTKKFEEVWRGKPSDILSSLKDKILKGEFVVIIAPKDFIM</sequence>
<evidence type="ECO:0000313" key="8">
    <source>
        <dbReference type="EMBL" id="MDF1611529.1"/>
    </source>
</evidence>
<reference evidence="8" key="1">
    <citation type="submission" date="2023-03" db="EMBL/GenBank/DDBJ databases">
        <title>Stygiobacter electus gen. nov., sp. nov., facultatively anaerobic thermotolerant bacterium of the class Ignavibacteria from a well of Yessentuki mineral water deposit.</title>
        <authorList>
            <person name="Podosokorskaya O.A."/>
            <person name="Elcheninov A.G."/>
            <person name="Petrova N.F."/>
            <person name="Zavarzina D.G."/>
            <person name="Kublanov I.V."/>
            <person name="Merkel A.Y."/>
        </authorList>
    </citation>
    <scope>NUCLEOTIDE SEQUENCE</scope>
    <source>
        <strain evidence="8">09-Me</strain>
    </source>
</reference>
<accession>A0AAE3NZY7</accession>
<dbReference type="InterPro" id="IPR018063">
    <property type="entry name" value="SAM_MeTrfase_RsmI_CS"/>
</dbReference>
<comment type="subcellular location">
    <subcellularLocation>
        <location evidence="6">Cytoplasm</location>
    </subcellularLocation>
</comment>
<gene>
    <name evidence="6 8" type="primary">rsmI</name>
    <name evidence="8" type="ORF">P0M35_05160</name>
</gene>
<comment type="similarity">
    <text evidence="6">Belongs to the methyltransferase superfamily. RsmI family.</text>
</comment>
<dbReference type="HAMAP" id="MF_01877">
    <property type="entry name" value="16SrRNA_methyltr_I"/>
    <property type="match status" value="1"/>
</dbReference>
<keyword evidence="1 6" id="KW-0963">Cytoplasm</keyword>
<keyword evidence="4 6" id="KW-0808">Transferase</keyword>
<dbReference type="InterPro" id="IPR035996">
    <property type="entry name" value="4pyrrol_Methylase_sf"/>
</dbReference>
<comment type="caution">
    <text evidence="8">The sequence shown here is derived from an EMBL/GenBank/DDBJ whole genome shotgun (WGS) entry which is preliminary data.</text>
</comment>
<dbReference type="EC" id="2.1.1.198" evidence="6"/>
<dbReference type="PIRSF" id="PIRSF005917">
    <property type="entry name" value="MTase_YraL"/>
    <property type="match status" value="1"/>
</dbReference>